<dbReference type="InterPro" id="IPR036875">
    <property type="entry name" value="Znf_CCHC_sf"/>
</dbReference>
<feature type="compositionally biased region" description="Basic and acidic residues" evidence="2">
    <location>
        <begin position="929"/>
        <end position="938"/>
    </location>
</feature>
<dbReference type="Proteomes" id="UP000479190">
    <property type="component" value="Unassembled WGS sequence"/>
</dbReference>
<keyword evidence="1" id="KW-0862">Zinc</keyword>
<feature type="compositionally biased region" description="Low complexity" evidence="2">
    <location>
        <begin position="647"/>
        <end position="656"/>
    </location>
</feature>
<dbReference type="GO" id="GO:0003676">
    <property type="term" value="F:nucleic acid binding"/>
    <property type="evidence" value="ECO:0007669"/>
    <property type="project" value="InterPro"/>
</dbReference>
<keyword evidence="1" id="KW-0863">Zinc-finger</keyword>
<dbReference type="AlphaFoldDB" id="A0A6H5ICN0"/>
<dbReference type="SUPFAM" id="SSF57756">
    <property type="entry name" value="Retrovirus zinc finger-like domains"/>
    <property type="match status" value="1"/>
</dbReference>
<dbReference type="PANTHER" id="PTHR47027">
    <property type="entry name" value="REVERSE TRANSCRIPTASE DOMAIN-CONTAINING PROTEIN"/>
    <property type="match status" value="1"/>
</dbReference>
<keyword evidence="6" id="KW-1185">Reference proteome</keyword>
<dbReference type="Pfam" id="PF00078">
    <property type="entry name" value="RVT_1"/>
    <property type="match status" value="1"/>
</dbReference>
<dbReference type="EMBL" id="CADCXV010000710">
    <property type="protein sequence ID" value="CAB0033470.1"/>
    <property type="molecule type" value="Genomic_DNA"/>
</dbReference>
<evidence type="ECO:0000259" key="4">
    <source>
        <dbReference type="PROSITE" id="PS50878"/>
    </source>
</evidence>
<feature type="compositionally biased region" description="Basic and acidic residues" evidence="2">
    <location>
        <begin position="748"/>
        <end position="787"/>
    </location>
</feature>
<feature type="non-terminal residue" evidence="5">
    <location>
        <position position="1"/>
    </location>
</feature>
<evidence type="ECO:0000313" key="5">
    <source>
        <dbReference type="EMBL" id="CAB0033470.1"/>
    </source>
</evidence>
<feature type="region of interest" description="Disordered" evidence="2">
    <location>
        <begin position="716"/>
        <end position="798"/>
    </location>
</feature>
<evidence type="ECO:0000256" key="1">
    <source>
        <dbReference type="PROSITE-ProRule" id="PRU00047"/>
    </source>
</evidence>
<feature type="domain" description="Reverse transcriptase" evidence="4">
    <location>
        <begin position="1"/>
        <end position="256"/>
    </location>
</feature>
<feature type="region of interest" description="Disordered" evidence="2">
    <location>
        <begin position="909"/>
        <end position="940"/>
    </location>
</feature>
<dbReference type="SUPFAM" id="SSF56672">
    <property type="entry name" value="DNA/RNA polymerases"/>
    <property type="match status" value="1"/>
</dbReference>
<dbReference type="PROSITE" id="PS50878">
    <property type="entry name" value="RT_POL"/>
    <property type="match status" value="1"/>
</dbReference>
<evidence type="ECO:0000259" key="3">
    <source>
        <dbReference type="PROSITE" id="PS50158"/>
    </source>
</evidence>
<dbReference type="PROSITE" id="PS50158">
    <property type="entry name" value="ZF_CCHC"/>
    <property type="match status" value="1"/>
</dbReference>
<dbReference type="CDD" id="cd01650">
    <property type="entry name" value="RT_nLTR_like"/>
    <property type="match status" value="1"/>
</dbReference>
<dbReference type="PANTHER" id="PTHR47027:SF20">
    <property type="entry name" value="REVERSE TRANSCRIPTASE-LIKE PROTEIN WITH RNA-DIRECTED DNA POLYMERASE DOMAIN"/>
    <property type="match status" value="1"/>
</dbReference>
<feature type="domain" description="CCHC-type" evidence="3">
    <location>
        <begin position="1126"/>
        <end position="1142"/>
    </location>
</feature>
<name>A0A6H5ICN0_9HYME</name>
<accession>A0A6H5ICN0</accession>
<keyword evidence="1" id="KW-0479">Metal-binding</keyword>
<dbReference type="OrthoDB" id="8195432at2759"/>
<organism evidence="5 6">
    <name type="scientific">Trichogramma brassicae</name>
    <dbReference type="NCBI Taxonomy" id="86971"/>
    <lineage>
        <taxon>Eukaryota</taxon>
        <taxon>Metazoa</taxon>
        <taxon>Ecdysozoa</taxon>
        <taxon>Arthropoda</taxon>
        <taxon>Hexapoda</taxon>
        <taxon>Insecta</taxon>
        <taxon>Pterygota</taxon>
        <taxon>Neoptera</taxon>
        <taxon>Endopterygota</taxon>
        <taxon>Hymenoptera</taxon>
        <taxon>Apocrita</taxon>
        <taxon>Proctotrupomorpha</taxon>
        <taxon>Chalcidoidea</taxon>
        <taxon>Trichogrammatidae</taxon>
        <taxon>Trichogramma</taxon>
    </lineage>
</organism>
<feature type="region of interest" description="Disordered" evidence="2">
    <location>
        <begin position="645"/>
        <end position="678"/>
    </location>
</feature>
<evidence type="ECO:0008006" key="7">
    <source>
        <dbReference type="Google" id="ProtNLM"/>
    </source>
</evidence>
<dbReference type="Gene3D" id="4.10.60.10">
    <property type="entry name" value="Zinc finger, CCHC-type"/>
    <property type="match status" value="1"/>
</dbReference>
<dbReference type="InterPro" id="IPR000477">
    <property type="entry name" value="RT_dom"/>
</dbReference>
<dbReference type="GO" id="GO:0071897">
    <property type="term" value="P:DNA biosynthetic process"/>
    <property type="evidence" value="ECO:0007669"/>
    <property type="project" value="UniProtKB-ARBA"/>
</dbReference>
<evidence type="ECO:0000313" key="6">
    <source>
        <dbReference type="Proteomes" id="UP000479190"/>
    </source>
</evidence>
<sequence length="1180" mass="131572">DRSSGPREFRPITVTSSLTRLFHRILAIRADSLLNFDDSQRAFRSGIDGCRDNTMLLDAILRSRYERFKSASIATLDLAKAFDSVEHSAIMKCGAAAGLPPPMIRYLQRFYEDGTTTLTGDQWTSLPIRPTRGVKQGDPLSPVLFNIVIDHLLRSLPTECGIPFCGRTIRAMAFADDLILLAQTPAGLQKLLDHTASFLAECGLRVNSSKCHSLTIRGLGQAKKTVVDAQQHYCVNGQQIRALTSEDTLTYLGVVFSAQGRRKFDSASKISLLLERLAKAPLKPQQRLYALKCYALPRTYHAMSLGNTTISDLNRVDIMTRTFVRQWLALPNDTPTAYFHAPVAEGGLGIPSTRWMAPSLRLSRLRGWLSQPESGTANDITSGTSVDFSSVFVRREIAICEKRLTDGRTILQNTDIIGRRWARLLHSSIEGRALKDSCYTIGQHSWVSDGTALLSGKDYIACHRVRIGALPTRSRLTRGRHGDRQCRAGCRAQETNNHVLQICPRAHAARIKRHDAVANFISRSLTRQGFELRSEPRIPTSIGVRKPDLVATMGDLAVVLDVQIAGDQVDLDYVRHEKIRKYSTLPEVSRYITQETGATNIRHLPVILSWRGVWGRRSSLDLLALGTVNRRDLTIISTRTLIAPVASGSSSDSGGSKNREFRKTTSQKVIKQKPPPVGKPLLPVVVVNKAGKETEAQRERRLREARILASQQTGAVDPLAGSGEASCVVRSRSGSDKTEMSLTSLSDSESRMEYTEDSAKRTRTQSDESEQPHLPDDSVAKRIRPDDGDGGVGDEPLDGLAEIYSLDPKVQSVVSNNMKKKRLKEGMRQPDLREVDPTTEMSELINDLALYMARDDAKIAKFASAQVGIRVRKMQDIVSRLVVENAVLRTRLEEKEEVATRLWTVMKSGTGGGIGHGGRPDATAPEGGQVKDTRERASRKPTYAVVLQGSGEMDKGQLQNSLRELSSSVTAKVERVREMRGGKVMMELATEEDRQVLLHDQRLKDLGIKAQKERKFPPLVEVKGIDREMGDDRLLDEIWQRNLVDEVPAHEFEGKARVKMKIGRRDKDQCSVILEVSPRIRDVMLEKGRVFVGWEAHKVSIFERTLRCLKCYGFAHKAKDCKKQARCGNCGEEGHLRKDCTNGVGCAVCKEKGEKGEHSTWSETCPEARRRREKWRERTE</sequence>
<gene>
    <name evidence="5" type="ORF">TBRA_LOCUS5377</name>
</gene>
<evidence type="ECO:0000256" key="2">
    <source>
        <dbReference type="SAM" id="MobiDB-lite"/>
    </source>
</evidence>
<dbReference type="InterPro" id="IPR043502">
    <property type="entry name" value="DNA/RNA_pol_sf"/>
</dbReference>
<reference evidence="5 6" key="1">
    <citation type="submission" date="2020-02" db="EMBL/GenBank/DDBJ databases">
        <authorList>
            <person name="Ferguson B K."/>
        </authorList>
    </citation>
    <scope>NUCLEOTIDE SEQUENCE [LARGE SCALE GENOMIC DNA]</scope>
</reference>
<dbReference type="SMART" id="SM00343">
    <property type="entry name" value="ZnF_C2HC"/>
    <property type="match status" value="2"/>
</dbReference>
<dbReference type="InterPro" id="IPR001878">
    <property type="entry name" value="Znf_CCHC"/>
</dbReference>
<protein>
    <recommendedName>
        <fullName evidence="7">CCHC-type domain-containing protein</fullName>
    </recommendedName>
</protein>
<dbReference type="GO" id="GO:0008270">
    <property type="term" value="F:zinc ion binding"/>
    <property type="evidence" value="ECO:0007669"/>
    <property type="project" value="UniProtKB-KW"/>
</dbReference>
<proteinExistence type="predicted"/>